<keyword evidence="3" id="KW-1185">Reference proteome</keyword>
<feature type="transmembrane region" description="Helical" evidence="1">
    <location>
        <begin position="44"/>
        <end position="62"/>
    </location>
</feature>
<evidence type="ECO:0000313" key="2">
    <source>
        <dbReference type="EMBL" id="KAJ6751916.1"/>
    </source>
</evidence>
<dbReference type="OrthoDB" id="1727821at2759"/>
<reference evidence="2" key="1">
    <citation type="submission" date="2022-11" db="EMBL/GenBank/DDBJ databases">
        <authorList>
            <person name="Hyden B.L."/>
            <person name="Feng K."/>
            <person name="Yates T."/>
            <person name="Jawdy S."/>
            <person name="Smart L.B."/>
            <person name="Muchero W."/>
        </authorList>
    </citation>
    <scope>NUCLEOTIDE SEQUENCE</scope>
    <source>
        <tissue evidence="2">Shoot tip</tissue>
    </source>
</reference>
<dbReference type="EMBL" id="JAPFFL010000001">
    <property type="protein sequence ID" value="KAJ6751916.1"/>
    <property type="molecule type" value="Genomic_DNA"/>
</dbReference>
<evidence type="ECO:0000313" key="3">
    <source>
        <dbReference type="Proteomes" id="UP001151529"/>
    </source>
</evidence>
<dbReference type="AlphaFoldDB" id="A0A9Q0ZZ21"/>
<keyword evidence="1" id="KW-0472">Membrane</keyword>
<name>A0A9Q0ZZ21_SALVM</name>
<proteinExistence type="predicted"/>
<gene>
    <name evidence="2" type="ORF">OIU85_002342</name>
</gene>
<keyword evidence="1" id="KW-0812">Transmembrane</keyword>
<protein>
    <submittedName>
        <fullName evidence="2">Uncharacterized protein</fullName>
    </submittedName>
</protein>
<evidence type="ECO:0000256" key="1">
    <source>
        <dbReference type="SAM" id="Phobius"/>
    </source>
</evidence>
<accession>A0A9Q0ZZ21</accession>
<dbReference type="Gene3D" id="6.10.140.2220">
    <property type="match status" value="1"/>
</dbReference>
<dbReference type="Proteomes" id="UP001151529">
    <property type="component" value="Chromosome 16"/>
</dbReference>
<organism evidence="2 3">
    <name type="scientific">Salix viminalis</name>
    <name type="common">Common osier</name>
    <name type="synonym">Basket willow</name>
    <dbReference type="NCBI Taxonomy" id="40686"/>
    <lineage>
        <taxon>Eukaryota</taxon>
        <taxon>Viridiplantae</taxon>
        <taxon>Streptophyta</taxon>
        <taxon>Embryophyta</taxon>
        <taxon>Tracheophyta</taxon>
        <taxon>Spermatophyta</taxon>
        <taxon>Magnoliopsida</taxon>
        <taxon>eudicotyledons</taxon>
        <taxon>Gunneridae</taxon>
        <taxon>Pentapetalae</taxon>
        <taxon>rosids</taxon>
        <taxon>fabids</taxon>
        <taxon>Malpighiales</taxon>
        <taxon>Salicaceae</taxon>
        <taxon>Saliceae</taxon>
        <taxon>Salix</taxon>
    </lineage>
</organism>
<sequence>MENMLSYSNAMLSCEDLWLENFGREEIGYEYAGGDMLEPREADIPVLFLVLVVLPLVAYILLGKWSESAKKRERISLLAQLAAEEACRAEVMATTCVIPPVSSSKNGTQVCARCFSPATTRCSRCKSVRYWYSACPFPLDKCA</sequence>
<reference evidence="2" key="2">
    <citation type="journal article" date="2023" name="Int. J. Mol. Sci.">
        <title>De Novo Assembly and Annotation of 11 Diverse Shrub Willow (Salix) Genomes Reveals Novel Gene Organization in Sex-Linked Regions.</title>
        <authorList>
            <person name="Hyden B."/>
            <person name="Feng K."/>
            <person name="Yates T.B."/>
            <person name="Jawdy S."/>
            <person name="Cereghino C."/>
            <person name="Smart L.B."/>
            <person name="Muchero W."/>
        </authorList>
    </citation>
    <scope>NUCLEOTIDE SEQUENCE [LARGE SCALE GENOMIC DNA]</scope>
    <source>
        <tissue evidence="2">Shoot tip</tissue>
    </source>
</reference>
<comment type="caution">
    <text evidence="2">The sequence shown here is derived from an EMBL/GenBank/DDBJ whole genome shotgun (WGS) entry which is preliminary data.</text>
</comment>
<keyword evidence="1" id="KW-1133">Transmembrane helix</keyword>